<dbReference type="EMBL" id="JACJJL010000003">
    <property type="protein sequence ID" value="MBM6660717.1"/>
    <property type="molecule type" value="Genomic_DNA"/>
</dbReference>
<proteinExistence type="predicted"/>
<reference evidence="1 2" key="1">
    <citation type="journal article" date="2021" name="Sci. Rep.">
        <title>The distribution of antibiotic resistance genes in chicken gut microbiota commensals.</title>
        <authorList>
            <person name="Juricova H."/>
            <person name="Matiasovicova J."/>
            <person name="Kubasova T."/>
            <person name="Cejkova D."/>
            <person name="Rychlik I."/>
        </authorList>
    </citation>
    <scope>NUCLEOTIDE SEQUENCE [LARGE SCALE GENOMIC DNA]</scope>
    <source>
        <strain evidence="1 2">An819</strain>
    </source>
</reference>
<accession>A0A939B442</accession>
<name>A0A939B442_9BACT</name>
<evidence type="ECO:0000313" key="2">
    <source>
        <dbReference type="Proteomes" id="UP000764045"/>
    </source>
</evidence>
<dbReference type="NCBIfam" id="TIGR04183">
    <property type="entry name" value="Por_Secre_tail"/>
    <property type="match status" value="1"/>
</dbReference>
<keyword evidence="2" id="KW-1185">Reference proteome</keyword>
<dbReference type="InterPro" id="IPR026444">
    <property type="entry name" value="Secre_tail"/>
</dbReference>
<evidence type="ECO:0000313" key="1">
    <source>
        <dbReference type="EMBL" id="MBM6660717.1"/>
    </source>
</evidence>
<dbReference type="AlphaFoldDB" id="A0A939B442"/>
<protein>
    <submittedName>
        <fullName evidence="1">T9SS type A sorting domain-containing protein</fullName>
    </submittedName>
</protein>
<sequence>MDADNINITVNGMTLNVAGASGQVLEVVSLTGRKVASVKIESQSQRVELNIPKGCYILKIGKVVRKVSLR</sequence>
<gene>
    <name evidence="1" type="ORF">H6B30_02940</name>
</gene>
<dbReference type="Proteomes" id="UP000764045">
    <property type="component" value="Unassembled WGS sequence"/>
</dbReference>
<organism evidence="1 2">
    <name type="scientific">Marseilla massiliensis</name>
    <dbReference type="NCBI Taxonomy" id="1841864"/>
    <lineage>
        <taxon>Bacteria</taxon>
        <taxon>Pseudomonadati</taxon>
        <taxon>Bacteroidota</taxon>
        <taxon>Bacteroidia</taxon>
        <taxon>Bacteroidales</taxon>
        <taxon>Prevotellaceae</taxon>
        <taxon>Marseilla</taxon>
    </lineage>
</organism>
<comment type="caution">
    <text evidence="1">The sequence shown here is derived from an EMBL/GenBank/DDBJ whole genome shotgun (WGS) entry which is preliminary data.</text>
</comment>